<reference evidence="3" key="1">
    <citation type="submission" date="2018-02" db="EMBL/GenBank/DDBJ databases">
        <authorList>
            <person name="Hausmann B."/>
        </authorList>
    </citation>
    <scope>NUCLEOTIDE SEQUENCE [LARGE SCALE GENOMIC DNA]</scope>
    <source>
        <strain evidence="3">Peat soil MAG SbF1</strain>
    </source>
</reference>
<dbReference type="GO" id="GO:0006313">
    <property type="term" value="P:DNA transposition"/>
    <property type="evidence" value="ECO:0007669"/>
    <property type="project" value="InterPro"/>
</dbReference>
<sequence>MHIDELFSSNIDWALIETHLPDMLRVAMSIKAGRITPSTILNKLGTYSRKNRLYQAFRELGLAIRTGFLLKYLSNEELRRTIQEATNKNESFNAFTKWLSFGSDGIIGENDRERQRKFIKYNHLISNCLIFYNVFA</sequence>
<name>A0A2U3K420_9FIRM</name>
<dbReference type="EMBL" id="OMOF01000036">
    <property type="protein sequence ID" value="SPF34396.1"/>
    <property type="molecule type" value="Genomic_DNA"/>
</dbReference>
<evidence type="ECO:0000259" key="1">
    <source>
        <dbReference type="Pfam" id="PF01526"/>
    </source>
</evidence>
<proteinExistence type="predicted"/>
<evidence type="ECO:0000313" key="2">
    <source>
        <dbReference type="EMBL" id="SPF34396.1"/>
    </source>
</evidence>
<accession>A0A2U3K420</accession>
<dbReference type="AlphaFoldDB" id="A0A2U3K420"/>
<feature type="domain" description="Tn3 transposase DDE" evidence="1">
    <location>
        <begin position="2"/>
        <end position="134"/>
    </location>
</feature>
<organism evidence="2 3">
    <name type="scientific">Candidatus Desulfosporosinus infrequens</name>
    <dbReference type="NCBI Taxonomy" id="2043169"/>
    <lineage>
        <taxon>Bacteria</taxon>
        <taxon>Bacillati</taxon>
        <taxon>Bacillota</taxon>
        <taxon>Clostridia</taxon>
        <taxon>Eubacteriales</taxon>
        <taxon>Desulfitobacteriaceae</taxon>
        <taxon>Desulfosporosinus</taxon>
    </lineage>
</organism>
<evidence type="ECO:0000313" key="3">
    <source>
        <dbReference type="Proteomes" id="UP000238916"/>
    </source>
</evidence>
<dbReference type="GO" id="GO:0004803">
    <property type="term" value="F:transposase activity"/>
    <property type="evidence" value="ECO:0007669"/>
    <property type="project" value="InterPro"/>
</dbReference>
<protein>
    <recommendedName>
        <fullName evidence="1">Tn3 transposase DDE domain-containing protein</fullName>
    </recommendedName>
</protein>
<dbReference type="InterPro" id="IPR002513">
    <property type="entry name" value="Tn3_Tnp_DDE_dom"/>
</dbReference>
<dbReference type="Pfam" id="PF01526">
    <property type="entry name" value="DDE_Tnp_Tn3"/>
    <property type="match status" value="1"/>
</dbReference>
<dbReference type="Proteomes" id="UP000238916">
    <property type="component" value="Unassembled WGS sequence"/>
</dbReference>
<gene>
    <name evidence="2" type="ORF">SBF1_1300010</name>
</gene>